<evidence type="ECO:0000313" key="1">
    <source>
        <dbReference type="EMBL" id="EWC60750.1"/>
    </source>
</evidence>
<comment type="caution">
    <text evidence="1">The sequence shown here is derived from an EMBL/GenBank/DDBJ whole genome shotgun (WGS) entry which is preliminary data.</text>
</comment>
<name>W7IJ04_9PSEU</name>
<dbReference type="EMBL" id="AYXG01000147">
    <property type="protein sequence ID" value="EWC60750.1"/>
    <property type="molecule type" value="Genomic_DNA"/>
</dbReference>
<protein>
    <submittedName>
        <fullName evidence="1">Uncharacterized protein</fullName>
    </submittedName>
</protein>
<sequence length="116" mass="13181">MGLRRATRVPAVELRRAVLLRRVPGRRLLLRVTARRRVAGRRESGLRLTTGLLRETRLREATRLRVPRRRVATLLGWSLGVARLGERAWLGWDTRVLAGVGLVHRCALRCRGAFTG</sequence>
<keyword evidence="2" id="KW-1185">Reference proteome</keyword>
<evidence type="ECO:0000313" key="2">
    <source>
        <dbReference type="Proteomes" id="UP000019277"/>
    </source>
</evidence>
<gene>
    <name evidence="1" type="ORF">UO65_4033</name>
</gene>
<reference evidence="1 2" key="1">
    <citation type="journal article" date="2014" name="Genome Announc.">
        <title>Draft Genome Sequence of the Antitrypanosomally Active Sponge-Associated Bacterium Actinokineospora sp. Strain EG49.</title>
        <authorList>
            <person name="Harjes J."/>
            <person name="Ryu T."/>
            <person name="Abdelmohsen U.R."/>
            <person name="Moitinho-Silva L."/>
            <person name="Horn H."/>
            <person name="Ravasi T."/>
            <person name="Hentschel U."/>
        </authorList>
    </citation>
    <scope>NUCLEOTIDE SEQUENCE [LARGE SCALE GENOMIC DNA]</scope>
    <source>
        <strain evidence="1 2">EG49</strain>
    </source>
</reference>
<proteinExistence type="predicted"/>
<organism evidence="1 2">
    <name type="scientific">Actinokineospora spheciospongiae</name>
    <dbReference type="NCBI Taxonomy" id="909613"/>
    <lineage>
        <taxon>Bacteria</taxon>
        <taxon>Bacillati</taxon>
        <taxon>Actinomycetota</taxon>
        <taxon>Actinomycetes</taxon>
        <taxon>Pseudonocardiales</taxon>
        <taxon>Pseudonocardiaceae</taxon>
        <taxon>Actinokineospora</taxon>
    </lineage>
</organism>
<accession>W7IJ04</accession>
<dbReference type="Proteomes" id="UP000019277">
    <property type="component" value="Unassembled WGS sequence"/>
</dbReference>
<dbReference type="AlphaFoldDB" id="W7IJ04"/>